<dbReference type="InterPro" id="IPR050815">
    <property type="entry name" value="TF_fung"/>
</dbReference>
<dbReference type="SUPFAM" id="SSF57701">
    <property type="entry name" value="Zn2/Cys6 DNA-binding domain"/>
    <property type="match status" value="1"/>
</dbReference>
<feature type="compositionally biased region" description="Low complexity" evidence="6">
    <location>
        <begin position="104"/>
        <end position="119"/>
    </location>
</feature>
<dbReference type="Pfam" id="PF00172">
    <property type="entry name" value="Zn_clus"/>
    <property type="match status" value="1"/>
</dbReference>
<keyword evidence="4" id="KW-0804">Transcription</keyword>
<comment type="subcellular location">
    <subcellularLocation>
        <location evidence="1">Nucleus</location>
    </subcellularLocation>
</comment>
<keyword evidence="5" id="KW-0539">Nucleus</keyword>
<feature type="compositionally biased region" description="Low complexity" evidence="6">
    <location>
        <begin position="133"/>
        <end position="143"/>
    </location>
</feature>
<dbReference type="GO" id="GO:0003677">
    <property type="term" value="F:DNA binding"/>
    <property type="evidence" value="ECO:0007669"/>
    <property type="project" value="UniProtKB-KW"/>
</dbReference>
<keyword evidence="8" id="KW-0238">DNA-binding</keyword>
<keyword evidence="2" id="KW-0479">Metal-binding</keyword>
<protein>
    <submittedName>
        <fullName evidence="8">Zn(2)-C6 fungal-type DNA-binding domain protein</fullName>
    </submittedName>
</protein>
<evidence type="ECO:0000256" key="3">
    <source>
        <dbReference type="ARBA" id="ARBA00023015"/>
    </source>
</evidence>
<comment type="caution">
    <text evidence="8">The sequence shown here is derived from an EMBL/GenBank/DDBJ whole genome shotgun (WGS) entry which is preliminary data.</text>
</comment>
<dbReference type="Gene3D" id="4.10.240.10">
    <property type="entry name" value="Zn(2)-C6 fungal-type DNA-binding domain"/>
    <property type="match status" value="1"/>
</dbReference>
<dbReference type="GO" id="GO:0005634">
    <property type="term" value="C:nucleus"/>
    <property type="evidence" value="ECO:0007669"/>
    <property type="project" value="UniProtKB-SubCell"/>
</dbReference>
<keyword evidence="9" id="KW-1185">Reference proteome</keyword>
<keyword evidence="3" id="KW-0805">Transcription regulation</keyword>
<dbReference type="AlphaFoldDB" id="A0A167D785"/>
<feature type="domain" description="Zn(2)-C6 fungal-type" evidence="7">
    <location>
        <begin position="33"/>
        <end position="63"/>
    </location>
</feature>
<sequence length="292" mass="32348">MFATWKYDRDTAEVQNIRLAYDPISARSSQHQACDRCHEKKLKCSGEKDGCDRCISSAHSCVYNRSEARCSRRGKRGSRCSTDGGDETALSRPTSNAGSPSRRSTQTSQQQQQQQQQQQHRVRKGTQPRRKSICSSSAPSRSSTEPDIDLYSPRASTAPSVAGSPYSLAASFDTIEESGGFASASLASPYDSADALIMAQHHQQQQQQQQQQPEHIPYTMPYHECGYQSGAVWPAMYQRDPNCTVGMSSSSFNSTVSNPHAFPVLTPPDEYMQFQAYASLQTAGADVWPYHR</sequence>
<dbReference type="PROSITE" id="PS50048">
    <property type="entry name" value="ZN2_CY6_FUNGAL_2"/>
    <property type="match status" value="1"/>
</dbReference>
<dbReference type="EMBL" id="AZHA01000015">
    <property type="protein sequence ID" value="OAA42026.1"/>
    <property type="molecule type" value="Genomic_DNA"/>
</dbReference>
<proteinExistence type="predicted"/>
<dbReference type="PANTHER" id="PTHR47338">
    <property type="entry name" value="ZN(II)2CYS6 TRANSCRIPTION FACTOR (EUROFUNG)-RELATED"/>
    <property type="match status" value="1"/>
</dbReference>
<dbReference type="Proteomes" id="UP000076863">
    <property type="component" value="Unassembled WGS sequence"/>
</dbReference>
<accession>A0A167D785</accession>
<evidence type="ECO:0000256" key="1">
    <source>
        <dbReference type="ARBA" id="ARBA00004123"/>
    </source>
</evidence>
<dbReference type="SMART" id="SM00066">
    <property type="entry name" value="GAL4"/>
    <property type="match status" value="1"/>
</dbReference>
<dbReference type="PANTHER" id="PTHR47338:SF5">
    <property type="entry name" value="ZN(II)2CYS6 TRANSCRIPTION FACTOR (EUROFUNG)"/>
    <property type="match status" value="1"/>
</dbReference>
<evidence type="ECO:0000256" key="4">
    <source>
        <dbReference type="ARBA" id="ARBA00023163"/>
    </source>
</evidence>
<reference evidence="8 9" key="1">
    <citation type="journal article" date="2016" name="Genome Biol. Evol.">
        <title>Divergent and convergent evolution of fungal pathogenicity.</title>
        <authorList>
            <person name="Shang Y."/>
            <person name="Xiao G."/>
            <person name="Zheng P."/>
            <person name="Cen K."/>
            <person name="Zhan S."/>
            <person name="Wang C."/>
        </authorList>
    </citation>
    <scope>NUCLEOTIDE SEQUENCE [LARGE SCALE GENOMIC DNA]</scope>
    <source>
        <strain evidence="8 9">RCEF 3172</strain>
    </source>
</reference>
<dbReference type="OrthoDB" id="2328572at2759"/>
<dbReference type="GO" id="GO:0000981">
    <property type="term" value="F:DNA-binding transcription factor activity, RNA polymerase II-specific"/>
    <property type="evidence" value="ECO:0007669"/>
    <property type="project" value="InterPro"/>
</dbReference>
<evidence type="ECO:0000256" key="2">
    <source>
        <dbReference type="ARBA" id="ARBA00022723"/>
    </source>
</evidence>
<dbReference type="GO" id="GO:0008270">
    <property type="term" value="F:zinc ion binding"/>
    <property type="evidence" value="ECO:0007669"/>
    <property type="project" value="InterPro"/>
</dbReference>
<organism evidence="8 9">
    <name type="scientific">Beauveria brongniartii RCEF 3172</name>
    <dbReference type="NCBI Taxonomy" id="1081107"/>
    <lineage>
        <taxon>Eukaryota</taxon>
        <taxon>Fungi</taxon>
        <taxon>Dikarya</taxon>
        <taxon>Ascomycota</taxon>
        <taxon>Pezizomycotina</taxon>
        <taxon>Sordariomycetes</taxon>
        <taxon>Hypocreomycetidae</taxon>
        <taxon>Hypocreales</taxon>
        <taxon>Cordycipitaceae</taxon>
        <taxon>Beauveria</taxon>
        <taxon>Beauveria brongniartii</taxon>
    </lineage>
</organism>
<feature type="region of interest" description="Disordered" evidence="6">
    <location>
        <begin position="73"/>
        <end position="163"/>
    </location>
</feature>
<dbReference type="InterPro" id="IPR036864">
    <property type="entry name" value="Zn2-C6_fun-type_DNA-bd_sf"/>
</dbReference>
<evidence type="ECO:0000313" key="9">
    <source>
        <dbReference type="Proteomes" id="UP000076863"/>
    </source>
</evidence>
<evidence type="ECO:0000259" key="7">
    <source>
        <dbReference type="PROSITE" id="PS50048"/>
    </source>
</evidence>
<dbReference type="CDD" id="cd00067">
    <property type="entry name" value="GAL4"/>
    <property type="match status" value="1"/>
</dbReference>
<feature type="compositionally biased region" description="Polar residues" evidence="6">
    <location>
        <begin position="91"/>
        <end position="103"/>
    </location>
</feature>
<gene>
    <name evidence="8" type="ORF">BBO_05385</name>
</gene>
<evidence type="ECO:0000256" key="6">
    <source>
        <dbReference type="SAM" id="MobiDB-lite"/>
    </source>
</evidence>
<feature type="compositionally biased region" description="Basic residues" evidence="6">
    <location>
        <begin position="120"/>
        <end position="132"/>
    </location>
</feature>
<evidence type="ECO:0000256" key="5">
    <source>
        <dbReference type="ARBA" id="ARBA00023242"/>
    </source>
</evidence>
<dbReference type="PROSITE" id="PS00463">
    <property type="entry name" value="ZN2_CY6_FUNGAL_1"/>
    <property type="match status" value="1"/>
</dbReference>
<dbReference type="InterPro" id="IPR001138">
    <property type="entry name" value="Zn2Cys6_DnaBD"/>
</dbReference>
<evidence type="ECO:0000313" key="8">
    <source>
        <dbReference type="EMBL" id="OAA42026.1"/>
    </source>
</evidence>
<name>A0A167D785_9HYPO</name>